<dbReference type="AlphaFoldDB" id="A0A1Y2EEH9"/>
<comment type="caution">
    <text evidence="1">The sequence shown here is derived from an EMBL/GenBank/DDBJ whole genome shotgun (WGS) entry which is preliminary data.</text>
</comment>
<dbReference type="PANTHER" id="PTHR31252">
    <property type="entry name" value="DUF4419 DOMAIN-CONTAINING PROTEIN"/>
    <property type="match status" value="1"/>
</dbReference>
<dbReference type="GeneID" id="63775554"/>
<dbReference type="Pfam" id="PF14388">
    <property type="entry name" value="DUF4419"/>
    <property type="match status" value="1"/>
</dbReference>
<gene>
    <name evidence="1" type="ORF">BCR38DRAFT_419774</name>
</gene>
<sequence>MPVTVKPSNHGSSSWTGTEYRKTCSPEMLLNCTTDAGGRGYTNETNSRHSRPKRLVQSSFNHLQKDDFVFATKNGFVNACMDAYNLHHCLVLRPEDVWFAILTQLSVYVNAHADELRHTLVHHEGQENLKIIVDDLERLDHGKIAFEMTKLMQESIKDLQLREWILPAFTTTTKVDQTVASVIFMGTMQKYFTYSWGIRCGLPSVTLLGEKSDWVSIYQRAEKIATFGEEPQRWLKLLWPILGSFISTFRDPESTAVRDFWQRICVEHVPNGSGTTMYSGWITAFCFWDEKGACLHRPNRQNGGVMLDRSSIPAGFIKVPALLFEDGGAMKIRTEIIAGSMAISASRSEGRTEEDDRKEWYRVENKKLVGLDTIQPETGWFMYEV</sequence>
<dbReference type="EMBL" id="MCFJ01000002">
    <property type="protein sequence ID" value="ORY69676.1"/>
    <property type="molecule type" value="Genomic_DNA"/>
</dbReference>
<evidence type="ECO:0000313" key="1">
    <source>
        <dbReference type="EMBL" id="ORY69676.1"/>
    </source>
</evidence>
<name>A0A1Y2EEH9_9PEZI</name>
<dbReference type="RefSeq" id="XP_040719626.1">
    <property type="nucleotide sequence ID" value="XM_040859342.1"/>
</dbReference>
<dbReference type="InParanoid" id="A0A1Y2EEH9"/>
<accession>A0A1Y2EEH9</accession>
<keyword evidence="2" id="KW-1185">Reference proteome</keyword>
<reference evidence="1 2" key="1">
    <citation type="submission" date="2016-07" db="EMBL/GenBank/DDBJ databases">
        <title>Pervasive Adenine N6-methylation of Active Genes in Fungi.</title>
        <authorList>
            <consortium name="DOE Joint Genome Institute"/>
            <person name="Mondo S.J."/>
            <person name="Dannebaum R.O."/>
            <person name="Kuo R.C."/>
            <person name="Labutti K."/>
            <person name="Haridas S."/>
            <person name="Kuo A."/>
            <person name="Salamov A."/>
            <person name="Ahrendt S.R."/>
            <person name="Lipzen A."/>
            <person name="Sullivan W."/>
            <person name="Andreopoulos W.B."/>
            <person name="Clum A."/>
            <person name="Lindquist E."/>
            <person name="Daum C."/>
            <person name="Ramamoorthy G.K."/>
            <person name="Gryganskyi A."/>
            <person name="Culley D."/>
            <person name="Magnuson J.K."/>
            <person name="James T.Y."/>
            <person name="O'Malley M.A."/>
            <person name="Stajich J.E."/>
            <person name="Spatafora J.W."/>
            <person name="Visel A."/>
            <person name="Grigoriev I.V."/>
        </authorList>
    </citation>
    <scope>NUCLEOTIDE SEQUENCE [LARGE SCALE GENOMIC DNA]</scope>
    <source>
        <strain evidence="1 2">CBS 129021</strain>
    </source>
</reference>
<protein>
    <submittedName>
        <fullName evidence="1">Uncharacterized protein</fullName>
    </submittedName>
</protein>
<dbReference type="OrthoDB" id="9978173at2759"/>
<dbReference type="PANTHER" id="PTHR31252:SF11">
    <property type="entry name" value="DUF4419 DOMAIN-CONTAINING PROTEIN"/>
    <property type="match status" value="1"/>
</dbReference>
<evidence type="ECO:0000313" key="2">
    <source>
        <dbReference type="Proteomes" id="UP000193689"/>
    </source>
</evidence>
<organism evidence="1 2">
    <name type="scientific">Pseudomassariella vexata</name>
    <dbReference type="NCBI Taxonomy" id="1141098"/>
    <lineage>
        <taxon>Eukaryota</taxon>
        <taxon>Fungi</taxon>
        <taxon>Dikarya</taxon>
        <taxon>Ascomycota</taxon>
        <taxon>Pezizomycotina</taxon>
        <taxon>Sordariomycetes</taxon>
        <taxon>Xylariomycetidae</taxon>
        <taxon>Amphisphaeriales</taxon>
        <taxon>Pseudomassariaceae</taxon>
        <taxon>Pseudomassariella</taxon>
    </lineage>
</organism>
<dbReference type="InterPro" id="IPR025533">
    <property type="entry name" value="DUF4419"/>
</dbReference>
<dbReference type="Proteomes" id="UP000193689">
    <property type="component" value="Unassembled WGS sequence"/>
</dbReference>
<proteinExistence type="predicted"/>